<dbReference type="SMART" id="SM00422">
    <property type="entry name" value="HTH_MERR"/>
    <property type="match status" value="1"/>
</dbReference>
<dbReference type="GO" id="GO:0003677">
    <property type="term" value="F:DNA binding"/>
    <property type="evidence" value="ECO:0007669"/>
    <property type="project" value="UniProtKB-KW"/>
</dbReference>
<dbReference type="Gene3D" id="1.10.1660.10">
    <property type="match status" value="1"/>
</dbReference>
<dbReference type="PANTHER" id="PTHR30204:SF93">
    <property type="entry name" value="HTH MERR-TYPE DOMAIN-CONTAINING PROTEIN"/>
    <property type="match status" value="1"/>
</dbReference>
<dbReference type="RefSeq" id="WP_192754798.1">
    <property type="nucleotide sequence ID" value="NZ_BAABJL010000210.1"/>
</dbReference>
<proteinExistence type="predicted"/>
<dbReference type="InterPro" id="IPR047057">
    <property type="entry name" value="MerR_fam"/>
</dbReference>
<keyword evidence="1 3" id="KW-0238">DNA-binding</keyword>
<protein>
    <submittedName>
        <fullName evidence="3">DNA-binding transcriptional MerR regulator</fullName>
    </submittedName>
</protein>
<dbReference type="PANTHER" id="PTHR30204">
    <property type="entry name" value="REDOX-CYCLING DRUG-SENSING TRANSCRIPTIONAL ACTIVATOR SOXR"/>
    <property type="match status" value="1"/>
</dbReference>
<sequence length="310" mass="34462">MNGDTLYSIGELARRTGLPVRTIRFYSDIGVLPPTDRTSAGYRLYDIDALARLDLVRTLRDLGIDLATARRVLDHEVSVADVATAHADALDAQIRTLRVHRAVLRAVAGRGSSPKELELMHKLAQLSAEERRRIIDDFVTEAFGGLDANPELVDLVRMATPDLPEDPSPAQVDAWVELVELCRDPDFRAAVRRMAEYQARERARDPEPGSRLHHELVNVVVAKVGAAVEAAVDPLSAQAGPIVDSIVDDFATEFGRTPDTDFRRWMIERFEVAADPRVDRYWRLLATINGSPVQPDLTPVFGWLITALRS</sequence>
<dbReference type="GO" id="GO:0003700">
    <property type="term" value="F:DNA-binding transcription factor activity"/>
    <property type="evidence" value="ECO:0007669"/>
    <property type="project" value="InterPro"/>
</dbReference>
<dbReference type="PROSITE" id="PS50937">
    <property type="entry name" value="HTH_MERR_2"/>
    <property type="match status" value="1"/>
</dbReference>
<dbReference type="EMBL" id="JADBEM010000001">
    <property type="protein sequence ID" value="MBE1611617.1"/>
    <property type="molecule type" value="Genomic_DNA"/>
</dbReference>
<dbReference type="CDD" id="cd00592">
    <property type="entry name" value="HTH_MerR-like"/>
    <property type="match status" value="1"/>
</dbReference>
<dbReference type="AlphaFoldDB" id="A0A927N4K8"/>
<evidence type="ECO:0000313" key="3">
    <source>
        <dbReference type="EMBL" id="MBE1611617.1"/>
    </source>
</evidence>
<evidence type="ECO:0000313" key="4">
    <source>
        <dbReference type="Proteomes" id="UP000638648"/>
    </source>
</evidence>
<dbReference type="PRINTS" id="PR00040">
    <property type="entry name" value="HTHMERR"/>
</dbReference>
<comment type="caution">
    <text evidence="3">The sequence shown here is derived from an EMBL/GenBank/DDBJ whole genome shotgun (WGS) entry which is preliminary data.</text>
</comment>
<evidence type="ECO:0000259" key="2">
    <source>
        <dbReference type="PROSITE" id="PS50937"/>
    </source>
</evidence>
<organism evidence="3 4">
    <name type="scientific">Actinopolymorpha pittospori</name>
    <dbReference type="NCBI Taxonomy" id="648752"/>
    <lineage>
        <taxon>Bacteria</taxon>
        <taxon>Bacillati</taxon>
        <taxon>Actinomycetota</taxon>
        <taxon>Actinomycetes</taxon>
        <taxon>Propionibacteriales</taxon>
        <taxon>Actinopolymorphaceae</taxon>
        <taxon>Actinopolymorpha</taxon>
    </lineage>
</organism>
<reference evidence="3" key="1">
    <citation type="submission" date="2020-10" db="EMBL/GenBank/DDBJ databases">
        <title>Sequencing the genomes of 1000 actinobacteria strains.</title>
        <authorList>
            <person name="Klenk H.-P."/>
        </authorList>
    </citation>
    <scope>NUCLEOTIDE SEQUENCE</scope>
    <source>
        <strain evidence="3">DSM 45354</strain>
    </source>
</reference>
<evidence type="ECO:0000256" key="1">
    <source>
        <dbReference type="ARBA" id="ARBA00023125"/>
    </source>
</evidence>
<gene>
    <name evidence="3" type="ORF">HEB94_008465</name>
</gene>
<dbReference type="Pfam" id="PF13411">
    <property type="entry name" value="MerR_1"/>
    <property type="match status" value="1"/>
</dbReference>
<feature type="domain" description="HTH merR-type" evidence="2">
    <location>
        <begin position="6"/>
        <end position="75"/>
    </location>
</feature>
<name>A0A927N4K8_9ACTN</name>
<keyword evidence="4" id="KW-1185">Reference proteome</keyword>
<dbReference type="SUPFAM" id="SSF46955">
    <property type="entry name" value="Putative DNA-binding domain"/>
    <property type="match status" value="1"/>
</dbReference>
<dbReference type="InterPro" id="IPR009061">
    <property type="entry name" value="DNA-bd_dom_put_sf"/>
</dbReference>
<dbReference type="Proteomes" id="UP000638648">
    <property type="component" value="Unassembled WGS sequence"/>
</dbReference>
<accession>A0A927N4K8</accession>
<dbReference type="InterPro" id="IPR000551">
    <property type="entry name" value="MerR-type_HTH_dom"/>
</dbReference>